<organism evidence="1">
    <name type="scientific">Lygus hesperus</name>
    <name type="common">Western plant bug</name>
    <dbReference type="NCBI Taxonomy" id="30085"/>
    <lineage>
        <taxon>Eukaryota</taxon>
        <taxon>Metazoa</taxon>
        <taxon>Ecdysozoa</taxon>
        <taxon>Arthropoda</taxon>
        <taxon>Hexapoda</taxon>
        <taxon>Insecta</taxon>
        <taxon>Pterygota</taxon>
        <taxon>Neoptera</taxon>
        <taxon>Paraneoptera</taxon>
        <taxon>Hemiptera</taxon>
        <taxon>Heteroptera</taxon>
        <taxon>Panheteroptera</taxon>
        <taxon>Cimicomorpha</taxon>
        <taxon>Miridae</taxon>
        <taxon>Mirini</taxon>
        <taxon>Lygus</taxon>
    </lineage>
</organism>
<name>A0A146LRM6_LYGHE</name>
<reference evidence="1" key="1">
    <citation type="journal article" date="2016" name="Gigascience">
        <title>De novo construction of an expanded transcriptome assembly for the western tarnished plant bug, Lygus hesperus.</title>
        <authorList>
            <person name="Tassone E.E."/>
            <person name="Geib S.M."/>
            <person name="Hall B."/>
            <person name="Fabrick J.A."/>
            <person name="Brent C.S."/>
            <person name="Hull J.J."/>
        </authorList>
    </citation>
    <scope>NUCLEOTIDE SEQUENCE</scope>
</reference>
<protein>
    <submittedName>
        <fullName evidence="1">Uncharacterized protein</fullName>
    </submittedName>
</protein>
<sequence length="192" mass="20824">MTKLIQDRMMARKTVSSVGLQVCLLGSMYVNDCPDVDDTSTLDRDTDEGLAQQEQAFTQQQTAMAQSRMKQKEQQLNNIRPSNRPAMIKYVSVSKPLIPIKPKPSGPQSPVTAKKFIGGLKAVPRPSPAPVPRPSSAPPSTLLTVTKAYPNSRTSTVSNKGTFALKSPQKATRVLASQSSSILEKVLMTGRV</sequence>
<dbReference type="EMBL" id="GDHC01008690">
    <property type="protein sequence ID" value="JAQ09939.1"/>
    <property type="molecule type" value="Transcribed_RNA"/>
</dbReference>
<gene>
    <name evidence="1" type="ORF">g.66055</name>
</gene>
<proteinExistence type="predicted"/>
<accession>A0A146LRM6</accession>
<dbReference type="AlphaFoldDB" id="A0A146LRM6"/>
<feature type="non-terminal residue" evidence="1">
    <location>
        <position position="192"/>
    </location>
</feature>
<evidence type="ECO:0000313" key="1">
    <source>
        <dbReference type="EMBL" id="JAQ09939.1"/>
    </source>
</evidence>